<dbReference type="PROSITE" id="PS51257">
    <property type="entry name" value="PROKAR_LIPOPROTEIN"/>
    <property type="match status" value="1"/>
</dbReference>
<dbReference type="InterPro" id="IPR045175">
    <property type="entry name" value="M28_fam"/>
</dbReference>
<gene>
    <name evidence="3" type="ORF">HCU67_15155</name>
</gene>
<accession>A0ABX1GTK6</accession>
<evidence type="ECO:0000313" key="3">
    <source>
        <dbReference type="EMBL" id="NKI33294.1"/>
    </source>
</evidence>
<keyword evidence="4" id="KW-1185">Reference proteome</keyword>
<keyword evidence="1" id="KW-0732">Signal</keyword>
<evidence type="ECO:0000313" key="4">
    <source>
        <dbReference type="Proteomes" id="UP000718451"/>
    </source>
</evidence>
<dbReference type="Proteomes" id="UP000718451">
    <property type="component" value="Unassembled WGS sequence"/>
</dbReference>
<dbReference type="Gene3D" id="3.40.630.10">
    <property type="entry name" value="Zn peptidases"/>
    <property type="match status" value="1"/>
</dbReference>
<dbReference type="InterPro" id="IPR007484">
    <property type="entry name" value="Peptidase_M28"/>
</dbReference>
<organism evidence="3 4">
    <name type="scientific">Croceivirga thetidis</name>
    <dbReference type="NCBI Taxonomy" id="2721623"/>
    <lineage>
        <taxon>Bacteria</taxon>
        <taxon>Pseudomonadati</taxon>
        <taxon>Bacteroidota</taxon>
        <taxon>Flavobacteriia</taxon>
        <taxon>Flavobacteriales</taxon>
        <taxon>Flavobacteriaceae</taxon>
        <taxon>Croceivirga</taxon>
    </lineage>
</organism>
<dbReference type="Pfam" id="PF04389">
    <property type="entry name" value="Peptidase_M28"/>
    <property type="match status" value="1"/>
</dbReference>
<feature type="chain" id="PRO_5045539356" evidence="1">
    <location>
        <begin position="18"/>
        <end position="348"/>
    </location>
</feature>
<comment type="caution">
    <text evidence="3">The sequence shown here is derived from an EMBL/GenBank/DDBJ whole genome shotgun (WGS) entry which is preliminary data.</text>
</comment>
<protein>
    <submittedName>
        <fullName evidence="3">M28 family peptidase</fullName>
    </submittedName>
</protein>
<feature type="domain" description="Peptidase M28" evidence="2">
    <location>
        <begin position="125"/>
        <end position="325"/>
    </location>
</feature>
<proteinExistence type="predicted"/>
<name>A0ABX1GTK6_9FLAO</name>
<dbReference type="PANTHER" id="PTHR12147">
    <property type="entry name" value="METALLOPEPTIDASE M28 FAMILY MEMBER"/>
    <property type="match status" value="1"/>
</dbReference>
<dbReference type="SUPFAM" id="SSF53187">
    <property type="entry name" value="Zn-dependent exopeptidases"/>
    <property type="match status" value="1"/>
</dbReference>
<dbReference type="PANTHER" id="PTHR12147:SF26">
    <property type="entry name" value="PEPTIDASE M28 DOMAIN-CONTAINING PROTEIN"/>
    <property type="match status" value="1"/>
</dbReference>
<feature type="signal peptide" evidence="1">
    <location>
        <begin position="1"/>
        <end position="17"/>
    </location>
</feature>
<evidence type="ECO:0000256" key="1">
    <source>
        <dbReference type="SAM" id="SignalP"/>
    </source>
</evidence>
<dbReference type="RefSeq" id="WP_168553431.1">
    <property type="nucleotide sequence ID" value="NZ_JAAWWL010000002.1"/>
</dbReference>
<dbReference type="EMBL" id="JAAWWL010000002">
    <property type="protein sequence ID" value="NKI33294.1"/>
    <property type="molecule type" value="Genomic_DNA"/>
</dbReference>
<evidence type="ECO:0000259" key="2">
    <source>
        <dbReference type="Pfam" id="PF04389"/>
    </source>
</evidence>
<dbReference type="CDD" id="cd03877">
    <property type="entry name" value="M28_like"/>
    <property type="match status" value="1"/>
</dbReference>
<reference evidence="3 4" key="1">
    <citation type="submission" date="2020-04" db="EMBL/GenBank/DDBJ databases">
        <authorList>
            <person name="Yoon J."/>
        </authorList>
    </citation>
    <scope>NUCLEOTIDE SEQUENCE [LARGE SCALE GENOMIC DNA]</scope>
    <source>
        <strain evidence="3 4">DJ-13</strain>
    </source>
</reference>
<sequence length="348" mass="38057">MKSILISLILVVFVACGGTQMVQTPDNAVIQATPPLPPAEPNPIGTTVTTSSQKEIKEVAFSNVQGITEIMNFLASDDLKGRDSGSKGIEKAAKFIEAKFTASGVKPYYASYRDVLSNFSPEAFNMVGVVEGNDPILKNEYIVIGAHYDHIGIVGAVNGDTIANGANDNASGTTTVLELARYFGSMKTNKRSLIFALFSAEEKGLLGSKHLAKRMKGENLNLYAMLNFEMVGVPLRDKDYEMYVTGYEKSNLAEVSNTYAGGKLIGYLPTAKQYQLFFRSDNYPFAQEFGVPAQTYCTFDFTNFDFYHKPDDEISEMDFSHMAAIVNKSIPMVEGIANGPLGELQLNE</sequence>